<dbReference type="Proteomes" id="UP000835052">
    <property type="component" value="Unassembled WGS sequence"/>
</dbReference>
<sequence length="307" mass="34413">MKRRSVLFSITFRSAVSSDGCKQSFIIRYTSAGRKKSEPSTPIHVTRKDSGELGDHLGNGHLGQSVHLPKRGSSNSNLGEDIDIPLNNPRTSSEPPRLKFTTTSRPLVTKILSSSDRHPSANCPNRVGAYTFGPGEDYLFSEDKVYIVKNDRIISSDSISKMFPSGPRHVNAAVYDQEREILVVIEEKSVYGYKRKGSDYKLESVYPKELPSSIAFTPNAAIRWHDKHQMLLSNGGMFALYDEYWNKSLMTGRSSSYFKNLPDRVRGISEWKNGKANIYTQSLVFIYDVARDNVAGEGVSVPDFLRC</sequence>
<evidence type="ECO:0000313" key="3">
    <source>
        <dbReference type="Proteomes" id="UP000835052"/>
    </source>
</evidence>
<feature type="region of interest" description="Disordered" evidence="1">
    <location>
        <begin position="32"/>
        <end position="100"/>
    </location>
</feature>
<evidence type="ECO:0000313" key="2">
    <source>
        <dbReference type="EMBL" id="CAD6197943.1"/>
    </source>
</evidence>
<dbReference type="AlphaFoldDB" id="A0A8S1HUR1"/>
<feature type="compositionally biased region" description="Basic and acidic residues" evidence="1">
    <location>
        <begin position="46"/>
        <end position="55"/>
    </location>
</feature>
<dbReference type="SUPFAM" id="SSF50923">
    <property type="entry name" value="Hemopexin-like domain"/>
    <property type="match status" value="1"/>
</dbReference>
<proteinExistence type="predicted"/>
<gene>
    <name evidence="2" type="ORF">CAUJ_LOCUS13850</name>
</gene>
<evidence type="ECO:0000256" key="1">
    <source>
        <dbReference type="SAM" id="MobiDB-lite"/>
    </source>
</evidence>
<accession>A0A8S1HUR1</accession>
<feature type="compositionally biased region" description="Polar residues" evidence="1">
    <location>
        <begin position="88"/>
        <end position="100"/>
    </location>
</feature>
<organism evidence="2 3">
    <name type="scientific">Caenorhabditis auriculariae</name>
    <dbReference type="NCBI Taxonomy" id="2777116"/>
    <lineage>
        <taxon>Eukaryota</taxon>
        <taxon>Metazoa</taxon>
        <taxon>Ecdysozoa</taxon>
        <taxon>Nematoda</taxon>
        <taxon>Chromadorea</taxon>
        <taxon>Rhabditida</taxon>
        <taxon>Rhabditina</taxon>
        <taxon>Rhabditomorpha</taxon>
        <taxon>Rhabditoidea</taxon>
        <taxon>Rhabditidae</taxon>
        <taxon>Peloderinae</taxon>
        <taxon>Caenorhabditis</taxon>
    </lineage>
</organism>
<comment type="caution">
    <text evidence="2">The sequence shown here is derived from an EMBL/GenBank/DDBJ whole genome shotgun (WGS) entry which is preliminary data.</text>
</comment>
<dbReference type="InterPro" id="IPR036375">
    <property type="entry name" value="Hemopexin-like_dom_sf"/>
</dbReference>
<keyword evidence="3" id="KW-1185">Reference proteome</keyword>
<reference evidence="2" key="1">
    <citation type="submission" date="2020-10" db="EMBL/GenBank/DDBJ databases">
        <authorList>
            <person name="Kikuchi T."/>
        </authorList>
    </citation>
    <scope>NUCLEOTIDE SEQUENCE</scope>
    <source>
        <strain evidence="2">NKZ352</strain>
    </source>
</reference>
<name>A0A8S1HUR1_9PELO</name>
<dbReference type="Gene3D" id="2.110.10.10">
    <property type="entry name" value="Hemopexin-like domain"/>
    <property type="match status" value="1"/>
</dbReference>
<protein>
    <submittedName>
        <fullName evidence="2">Uncharacterized protein</fullName>
    </submittedName>
</protein>
<dbReference type="EMBL" id="CAJGYM010000110">
    <property type="protein sequence ID" value="CAD6197943.1"/>
    <property type="molecule type" value="Genomic_DNA"/>
</dbReference>
<dbReference type="OrthoDB" id="5786323at2759"/>